<name>A0A4Y2HRJ7_ARAVE</name>
<feature type="transmembrane region" description="Helical" evidence="5">
    <location>
        <begin position="67"/>
        <end position="86"/>
    </location>
</feature>
<organism evidence="6 7">
    <name type="scientific">Araneus ventricosus</name>
    <name type="common">Orbweaver spider</name>
    <name type="synonym">Epeira ventricosa</name>
    <dbReference type="NCBI Taxonomy" id="182803"/>
    <lineage>
        <taxon>Eukaryota</taxon>
        <taxon>Metazoa</taxon>
        <taxon>Ecdysozoa</taxon>
        <taxon>Arthropoda</taxon>
        <taxon>Chelicerata</taxon>
        <taxon>Arachnida</taxon>
        <taxon>Araneae</taxon>
        <taxon>Araneomorphae</taxon>
        <taxon>Entelegynae</taxon>
        <taxon>Araneoidea</taxon>
        <taxon>Araneidae</taxon>
        <taxon>Araneus</taxon>
    </lineage>
</organism>
<feature type="transmembrane region" description="Helical" evidence="5">
    <location>
        <begin position="155"/>
        <end position="174"/>
    </location>
</feature>
<dbReference type="PANTHER" id="PTHR23291:SF47">
    <property type="entry name" value="TRANSMEMBRANE BAX INHIBITOR MOTIF CONTAINING 7"/>
    <property type="match status" value="1"/>
</dbReference>
<accession>A0A4Y2HRJ7</accession>
<keyword evidence="3 5" id="KW-1133">Transmembrane helix</keyword>
<comment type="caution">
    <text evidence="6">The sequence shown here is derived from an EMBL/GenBank/DDBJ whole genome shotgun (WGS) entry which is preliminary data.</text>
</comment>
<evidence type="ECO:0000313" key="6">
    <source>
        <dbReference type="EMBL" id="GBM68011.1"/>
    </source>
</evidence>
<keyword evidence="4 5" id="KW-0472">Membrane</keyword>
<feature type="transmembrane region" description="Helical" evidence="5">
    <location>
        <begin position="125"/>
        <end position="143"/>
    </location>
</feature>
<feature type="transmembrane region" description="Helical" evidence="5">
    <location>
        <begin position="180"/>
        <end position="203"/>
    </location>
</feature>
<evidence type="ECO:0000256" key="5">
    <source>
        <dbReference type="RuleBase" id="RU004379"/>
    </source>
</evidence>
<feature type="transmembrane region" description="Helical" evidence="5">
    <location>
        <begin position="35"/>
        <end position="55"/>
    </location>
</feature>
<comment type="subcellular location">
    <subcellularLocation>
        <location evidence="1">Membrane</location>
        <topology evidence="1">Multi-pass membrane protein</topology>
    </subcellularLocation>
</comment>
<dbReference type="GO" id="GO:0016020">
    <property type="term" value="C:membrane"/>
    <property type="evidence" value="ECO:0007669"/>
    <property type="project" value="UniProtKB-SubCell"/>
</dbReference>
<reference evidence="6 7" key="1">
    <citation type="journal article" date="2019" name="Sci. Rep.">
        <title>Orb-weaving spider Araneus ventricosus genome elucidates the spidroin gene catalogue.</title>
        <authorList>
            <person name="Kono N."/>
            <person name="Nakamura H."/>
            <person name="Ohtoshi R."/>
            <person name="Moran D.A.P."/>
            <person name="Shinohara A."/>
            <person name="Yoshida Y."/>
            <person name="Fujiwara M."/>
            <person name="Mori M."/>
            <person name="Tomita M."/>
            <person name="Arakawa K."/>
        </authorList>
    </citation>
    <scope>NUCLEOTIDE SEQUENCE [LARGE SCALE GENOMIC DNA]</scope>
</reference>
<keyword evidence="7" id="KW-1185">Reference proteome</keyword>
<dbReference type="PANTHER" id="PTHR23291">
    <property type="entry name" value="BAX INHIBITOR-RELATED"/>
    <property type="match status" value="1"/>
</dbReference>
<protein>
    <submittedName>
        <fullName evidence="6">Protein lifeguard 1</fullName>
    </submittedName>
</protein>
<evidence type="ECO:0000256" key="1">
    <source>
        <dbReference type="ARBA" id="ARBA00004141"/>
    </source>
</evidence>
<sequence length="241" mass="27325">MDSEWNTDSEYATLGAEFGGSFSEKSIRMAFIRKVYAILMVQLAITFGFISLFVFNENVRLFAEKNPEMMVVAIIMVFVLMIAMACCDNVRRTFPLNFICLFLFTIVESFLLGVVSSTYKAESVMWAAGICAFICLGLTAFAFQTKYDFTMMGGMLFVSLLIFVIFGFLAIFLHNRIVDLVYSCIGALIFSLYLVYDTQLLIGGHHKYSISPEEYIFAALNLYLDIINLFIYILQIIGSRN</sequence>
<dbReference type="InterPro" id="IPR006214">
    <property type="entry name" value="Bax_inhibitor_1-related"/>
</dbReference>
<dbReference type="EMBL" id="BGPR01002117">
    <property type="protein sequence ID" value="GBM68011.1"/>
    <property type="molecule type" value="Genomic_DNA"/>
</dbReference>
<comment type="similarity">
    <text evidence="5">Belongs to the BI1 family.</text>
</comment>
<evidence type="ECO:0000313" key="7">
    <source>
        <dbReference type="Proteomes" id="UP000499080"/>
    </source>
</evidence>
<evidence type="ECO:0000256" key="2">
    <source>
        <dbReference type="ARBA" id="ARBA00022692"/>
    </source>
</evidence>
<dbReference type="AlphaFoldDB" id="A0A4Y2HRJ7"/>
<evidence type="ECO:0000256" key="3">
    <source>
        <dbReference type="ARBA" id="ARBA00022989"/>
    </source>
</evidence>
<feature type="transmembrane region" description="Helical" evidence="5">
    <location>
        <begin position="98"/>
        <end position="119"/>
    </location>
</feature>
<dbReference type="CDD" id="cd10428">
    <property type="entry name" value="LFG_like"/>
    <property type="match status" value="1"/>
</dbReference>
<keyword evidence="2 5" id="KW-0812">Transmembrane</keyword>
<feature type="transmembrane region" description="Helical" evidence="5">
    <location>
        <begin position="215"/>
        <end position="237"/>
    </location>
</feature>
<dbReference type="Pfam" id="PF01027">
    <property type="entry name" value="Bax1-I"/>
    <property type="match status" value="1"/>
</dbReference>
<dbReference type="Proteomes" id="UP000499080">
    <property type="component" value="Unassembled WGS sequence"/>
</dbReference>
<proteinExistence type="inferred from homology"/>
<dbReference type="OrthoDB" id="7933078at2759"/>
<gene>
    <name evidence="6" type="primary">GRINA_2</name>
    <name evidence="6" type="ORF">AVEN_102747_1</name>
</gene>
<evidence type="ECO:0000256" key="4">
    <source>
        <dbReference type="ARBA" id="ARBA00023136"/>
    </source>
</evidence>